<evidence type="ECO:0000313" key="1">
    <source>
        <dbReference type="EMBL" id="WFD10362.1"/>
    </source>
</evidence>
<gene>
    <name evidence="1" type="ORF">P4S50_19035</name>
</gene>
<dbReference type="RefSeq" id="WP_277732337.1">
    <property type="nucleotide sequence ID" value="NZ_CP120733.1"/>
</dbReference>
<dbReference type="Proteomes" id="UP001222800">
    <property type="component" value="Chromosome"/>
</dbReference>
<protein>
    <recommendedName>
        <fullName evidence="3">Barstar (barnase inhibitor) domain-containing protein</fullName>
    </recommendedName>
</protein>
<name>A0ABY8EFV4_9FIRM</name>
<dbReference type="SUPFAM" id="SSF52091">
    <property type="entry name" value="SpoIIaa-like"/>
    <property type="match status" value="1"/>
</dbReference>
<proteinExistence type="predicted"/>
<dbReference type="EMBL" id="CP120733">
    <property type="protein sequence ID" value="WFD10362.1"/>
    <property type="molecule type" value="Genomic_DNA"/>
</dbReference>
<accession>A0ABY8EFV4</accession>
<evidence type="ECO:0008006" key="3">
    <source>
        <dbReference type="Google" id="ProtNLM"/>
    </source>
</evidence>
<organism evidence="1 2">
    <name type="scientific">Tepidibacter hydrothermalis</name>
    <dbReference type="NCBI Taxonomy" id="3036126"/>
    <lineage>
        <taxon>Bacteria</taxon>
        <taxon>Bacillati</taxon>
        <taxon>Bacillota</taxon>
        <taxon>Clostridia</taxon>
        <taxon>Peptostreptococcales</taxon>
        <taxon>Peptostreptococcaceae</taxon>
        <taxon>Tepidibacter</taxon>
    </lineage>
</organism>
<dbReference type="InterPro" id="IPR036513">
    <property type="entry name" value="STAS_dom_sf"/>
</dbReference>
<sequence length="135" mass="15578">MEIVDSKGMYTILVDKRRRIVYEKNVGVWTSEDFKRFLDDYKNIVFTELGNDKPWAKFCNLSQYEVSSIYNELIEFLILSIDNGFSHCAIISNSSLVNSQIHEVCKQISLNHSFFGGIDAFQDAGDWLEDNGYTI</sequence>
<keyword evidence="2" id="KW-1185">Reference proteome</keyword>
<reference evidence="1 2" key="1">
    <citation type="submission" date="2023-03" db="EMBL/GenBank/DDBJ databases">
        <title>Complete genome sequence of Tepidibacter sp. SWIR-1, isolated from a deep-sea hydrothermal vent.</title>
        <authorList>
            <person name="Li X."/>
        </authorList>
    </citation>
    <scope>NUCLEOTIDE SEQUENCE [LARGE SCALE GENOMIC DNA]</scope>
    <source>
        <strain evidence="1 2">SWIR-1</strain>
    </source>
</reference>
<evidence type="ECO:0000313" key="2">
    <source>
        <dbReference type="Proteomes" id="UP001222800"/>
    </source>
</evidence>